<accession>A0A9D1ST52</accession>
<dbReference type="InterPro" id="IPR000424">
    <property type="entry name" value="Primosome_PriB/ssb"/>
</dbReference>
<feature type="non-terminal residue" evidence="3">
    <location>
        <position position="1"/>
    </location>
</feature>
<organism evidence="3 4">
    <name type="scientific">Candidatus Aphodomorpha intestinavium</name>
    <dbReference type="NCBI Taxonomy" id="2840672"/>
    <lineage>
        <taxon>Bacteria</taxon>
        <taxon>Bacillati</taxon>
        <taxon>Bacillota</taxon>
        <taxon>Clostridia</taxon>
        <taxon>Eubacteriales</taxon>
        <taxon>Candidatus Aphodomorpha</taxon>
    </lineage>
</organism>
<evidence type="ECO:0000313" key="4">
    <source>
        <dbReference type="Proteomes" id="UP000824128"/>
    </source>
</evidence>
<reference evidence="3" key="1">
    <citation type="submission" date="2020-10" db="EMBL/GenBank/DDBJ databases">
        <authorList>
            <person name="Gilroy R."/>
        </authorList>
    </citation>
    <scope>NUCLEOTIDE SEQUENCE</scope>
    <source>
        <strain evidence="3">ChiGjej2B2-16831</strain>
    </source>
</reference>
<dbReference type="PROSITE" id="PS50935">
    <property type="entry name" value="SSB"/>
    <property type="match status" value="1"/>
</dbReference>
<name>A0A9D1ST52_9FIRM</name>
<reference evidence="3" key="2">
    <citation type="journal article" date="2021" name="PeerJ">
        <title>Extensive microbial diversity within the chicken gut microbiome revealed by metagenomics and culture.</title>
        <authorList>
            <person name="Gilroy R."/>
            <person name="Ravi A."/>
            <person name="Getino M."/>
            <person name="Pursley I."/>
            <person name="Horton D.L."/>
            <person name="Alikhan N.F."/>
            <person name="Baker D."/>
            <person name="Gharbi K."/>
            <person name="Hall N."/>
            <person name="Watson M."/>
            <person name="Adriaenssens E.M."/>
            <person name="Foster-Nyarko E."/>
            <person name="Jarju S."/>
            <person name="Secka A."/>
            <person name="Antonio M."/>
            <person name="Oren A."/>
            <person name="Chaudhuri R.R."/>
            <person name="La Ragione R."/>
            <person name="Hildebrand F."/>
            <person name="Pallen M.J."/>
        </authorList>
    </citation>
    <scope>NUCLEOTIDE SEQUENCE</scope>
    <source>
        <strain evidence="3">ChiGjej2B2-16831</strain>
    </source>
</reference>
<comment type="caution">
    <text evidence="3">The sequence shown here is derived from an EMBL/GenBank/DDBJ whole genome shotgun (WGS) entry which is preliminary data.</text>
</comment>
<dbReference type="EMBL" id="DVNZ01000053">
    <property type="protein sequence ID" value="HIU93836.1"/>
    <property type="molecule type" value="Genomic_DNA"/>
</dbReference>
<evidence type="ECO:0000256" key="1">
    <source>
        <dbReference type="ARBA" id="ARBA00023125"/>
    </source>
</evidence>
<proteinExistence type="predicted"/>
<dbReference type="AlphaFoldDB" id="A0A9D1ST52"/>
<evidence type="ECO:0000313" key="3">
    <source>
        <dbReference type="EMBL" id="HIU93836.1"/>
    </source>
</evidence>
<gene>
    <name evidence="3" type="ORF">IAD24_01635</name>
</gene>
<dbReference type="Pfam" id="PF00436">
    <property type="entry name" value="SSB"/>
    <property type="match status" value="1"/>
</dbReference>
<dbReference type="Proteomes" id="UP000824128">
    <property type="component" value="Unassembled WGS sequence"/>
</dbReference>
<sequence length="141" mass="15557">GGRLRVQGQLRAYRWFDEAGRHLRLFAYAKEAALAAPDDGAQNEVQLSGTVCRPPVYRVTPLGREIADVLLCCEQPFGRRDFLPVILWSALARSAAAWPAGQRVRLAGRFQSRPYDKALPDGAVERRTAYEVSAASACVLN</sequence>
<dbReference type="GO" id="GO:0003697">
    <property type="term" value="F:single-stranded DNA binding"/>
    <property type="evidence" value="ECO:0007669"/>
    <property type="project" value="InterPro"/>
</dbReference>
<dbReference type="InterPro" id="IPR012340">
    <property type="entry name" value="NA-bd_OB-fold"/>
</dbReference>
<dbReference type="SUPFAM" id="SSF50249">
    <property type="entry name" value="Nucleic acid-binding proteins"/>
    <property type="match status" value="1"/>
</dbReference>
<dbReference type="Gene3D" id="2.40.50.140">
    <property type="entry name" value="Nucleic acid-binding proteins"/>
    <property type="match status" value="1"/>
</dbReference>
<keyword evidence="1 2" id="KW-0238">DNA-binding</keyword>
<evidence type="ECO:0000256" key="2">
    <source>
        <dbReference type="PROSITE-ProRule" id="PRU00252"/>
    </source>
</evidence>
<protein>
    <submittedName>
        <fullName evidence="3">Single-stranded DNA-binding protein</fullName>
    </submittedName>
</protein>